<protein>
    <submittedName>
        <fullName evidence="1">Uncharacterized protein</fullName>
    </submittedName>
</protein>
<proteinExistence type="predicted"/>
<dbReference type="AlphaFoldDB" id="A0A8D8WKT9"/>
<sequence>MRTASPLQAITLVQALTLDFSRNVPSMKPLNRSAWAYQILALPKPSLNTAPVGDPNPATMFWLTISLTLSVERIQIFPPFPKDWPIGRQAICNIALTKL</sequence>
<reference evidence="1" key="1">
    <citation type="submission" date="2021-05" db="EMBL/GenBank/DDBJ databases">
        <authorList>
            <person name="Alioto T."/>
            <person name="Alioto T."/>
            <person name="Gomez Garrido J."/>
        </authorList>
    </citation>
    <scope>NUCLEOTIDE SEQUENCE</scope>
</reference>
<dbReference type="EMBL" id="HBUF01200327">
    <property type="protein sequence ID" value="CAG6661669.1"/>
    <property type="molecule type" value="Transcribed_RNA"/>
</dbReference>
<name>A0A8D8WKT9_9HEMI</name>
<accession>A0A8D8WKT9</accession>
<organism evidence="1">
    <name type="scientific">Cacopsylla melanoneura</name>
    <dbReference type="NCBI Taxonomy" id="428564"/>
    <lineage>
        <taxon>Eukaryota</taxon>
        <taxon>Metazoa</taxon>
        <taxon>Ecdysozoa</taxon>
        <taxon>Arthropoda</taxon>
        <taxon>Hexapoda</taxon>
        <taxon>Insecta</taxon>
        <taxon>Pterygota</taxon>
        <taxon>Neoptera</taxon>
        <taxon>Paraneoptera</taxon>
        <taxon>Hemiptera</taxon>
        <taxon>Sternorrhyncha</taxon>
        <taxon>Psylloidea</taxon>
        <taxon>Psyllidae</taxon>
        <taxon>Psyllinae</taxon>
        <taxon>Cacopsylla</taxon>
    </lineage>
</organism>
<evidence type="ECO:0000313" key="1">
    <source>
        <dbReference type="EMBL" id="CAG6661669.1"/>
    </source>
</evidence>